<dbReference type="PANTHER" id="PTHR45832:SF22">
    <property type="entry name" value="SERINE_THREONINE-PROTEIN KINASE SAMKA-RELATED"/>
    <property type="match status" value="1"/>
</dbReference>
<dbReference type="Gene3D" id="3.30.200.20">
    <property type="entry name" value="Phosphorylase Kinase, domain 1"/>
    <property type="match status" value="1"/>
</dbReference>
<feature type="compositionally biased region" description="Basic and acidic residues" evidence="11">
    <location>
        <begin position="761"/>
        <end position="807"/>
    </location>
</feature>
<evidence type="ECO:0000256" key="5">
    <source>
        <dbReference type="ARBA" id="ARBA00022741"/>
    </source>
</evidence>
<keyword evidence="14" id="KW-0418">Kinase</keyword>
<feature type="compositionally biased region" description="Low complexity" evidence="11">
    <location>
        <begin position="198"/>
        <end position="211"/>
    </location>
</feature>
<protein>
    <submittedName>
        <fullName evidence="14">Mitogen-activated protein kinase kinase kinase kinase</fullName>
    </submittedName>
</protein>
<evidence type="ECO:0000313" key="15">
    <source>
        <dbReference type="Proteomes" id="UP001362899"/>
    </source>
</evidence>
<comment type="cofactor">
    <cofactor evidence="1">
        <name>Mg(2+)</name>
        <dbReference type="ChEBI" id="CHEBI:18420"/>
    </cofactor>
</comment>
<dbReference type="GO" id="GO:0005524">
    <property type="term" value="F:ATP binding"/>
    <property type="evidence" value="ECO:0007669"/>
    <property type="project" value="UniProtKB-UniRule"/>
</dbReference>
<evidence type="ECO:0000259" key="12">
    <source>
        <dbReference type="PROSITE" id="PS50011"/>
    </source>
</evidence>
<evidence type="ECO:0000256" key="6">
    <source>
        <dbReference type="ARBA" id="ARBA00022840"/>
    </source>
</evidence>
<feature type="compositionally biased region" description="Pro residues" evidence="11">
    <location>
        <begin position="684"/>
        <end position="705"/>
    </location>
</feature>
<feature type="region of interest" description="Disordered" evidence="11">
    <location>
        <begin position="160"/>
        <end position="369"/>
    </location>
</feature>
<dbReference type="GO" id="GO:0046872">
    <property type="term" value="F:metal ion binding"/>
    <property type="evidence" value="ECO:0007669"/>
    <property type="project" value="UniProtKB-KW"/>
</dbReference>
<feature type="region of interest" description="Disordered" evidence="11">
    <location>
        <begin position="460"/>
        <end position="606"/>
    </location>
</feature>
<evidence type="ECO:0000313" key="14">
    <source>
        <dbReference type="EMBL" id="GMM51450.1"/>
    </source>
</evidence>
<feature type="compositionally biased region" description="Polar residues" evidence="11">
    <location>
        <begin position="127"/>
        <end position="139"/>
    </location>
</feature>
<evidence type="ECO:0000256" key="3">
    <source>
        <dbReference type="ARBA" id="ARBA00022679"/>
    </source>
</evidence>
<dbReference type="InterPro" id="IPR000719">
    <property type="entry name" value="Prot_kinase_dom"/>
</dbReference>
<evidence type="ECO:0000256" key="4">
    <source>
        <dbReference type="ARBA" id="ARBA00022723"/>
    </source>
</evidence>
<dbReference type="EMBL" id="BTGC01000005">
    <property type="protein sequence ID" value="GMM51450.1"/>
    <property type="molecule type" value="Genomic_DNA"/>
</dbReference>
<dbReference type="PROSITE" id="PS50011">
    <property type="entry name" value="PROTEIN_KINASE_DOM"/>
    <property type="match status" value="1"/>
</dbReference>
<name>A0AAV5RJB3_STABA</name>
<dbReference type="PROSITE" id="PS50108">
    <property type="entry name" value="CRIB"/>
    <property type="match status" value="1"/>
</dbReference>
<keyword evidence="6 10" id="KW-0067">ATP-binding</keyword>
<feature type="region of interest" description="Disordered" evidence="11">
    <location>
        <begin position="656"/>
        <end position="710"/>
    </location>
</feature>
<evidence type="ECO:0000256" key="9">
    <source>
        <dbReference type="ARBA" id="ARBA00048679"/>
    </source>
</evidence>
<feature type="domain" description="Protein kinase" evidence="12">
    <location>
        <begin position="835"/>
        <end position="1086"/>
    </location>
</feature>
<feature type="compositionally biased region" description="Polar residues" evidence="11">
    <location>
        <begin position="305"/>
        <end position="331"/>
    </location>
</feature>
<feature type="compositionally biased region" description="Polar residues" evidence="11">
    <location>
        <begin position="487"/>
        <end position="523"/>
    </location>
</feature>
<dbReference type="InterPro" id="IPR008271">
    <property type="entry name" value="Ser/Thr_kinase_AS"/>
</dbReference>
<evidence type="ECO:0000256" key="1">
    <source>
        <dbReference type="ARBA" id="ARBA00001946"/>
    </source>
</evidence>
<evidence type="ECO:0000256" key="8">
    <source>
        <dbReference type="ARBA" id="ARBA00047899"/>
    </source>
</evidence>
<gene>
    <name evidence="14" type="ORF">DASB73_024080</name>
</gene>
<keyword evidence="15" id="KW-1185">Reference proteome</keyword>
<feature type="compositionally biased region" description="Low complexity" evidence="11">
    <location>
        <begin position="273"/>
        <end position="304"/>
    </location>
</feature>
<dbReference type="AlphaFoldDB" id="A0AAV5RJB3"/>
<dbReference type="PROSITE" id="PS00108">
    <property type="entry name" value="PROTEIN_KINASE_ST"/>
    <property type="match status" value="1"/>
</dbReference>
<feature type="compositionally biased region" description="Polar residues" evidence="11">
    <location>
        <begin position="25"/>
        <end position="35"/>
    </location>
</feature>
<evidence type="ECO:0000259" key="13">
    <source>
        <dbReference type="PROSITE" id="PS50108"/>
    </source>
</evidence>
<dbReference type="InterPro" id="IPR017441">
    <property type="entry name" value="Protein_kinase_ATP_BS"/>
</dbReference>
<dbReference type="SMART" id="SM00285">
    <property type="entry name" value="PBD"/>
    <property type="match status" value="1"/>
</dbReference>
<keyword evidence="4" id="KW-0479">Metal-binding</keyword>
<organism evidence="14 15">
    <name type="scientific">Starmerella bacillaris</name>
    <name type="common">Yeast</name>
    <name type="synonym">Candida zemplinina</name>
    <dbReference type="NCBI Taxonomy" id="1247836"/>
    <lineage>
        <taxon>Eukaryota</taxon>
        <taxon>Fungi</taxon>
        <taxon>Dikarya</taxon>
        <taxon>Ascomycota</taxon>
        <taxon>Saccharomycotina</taxon>
        <taxon>Dipodascomycetes</taxon>
        <taxon>Dipodascales</taxon>
        <taxon>Trichomonascaceae</taxon>
        <taxon>Starmerella</taxon>
    </lineage>
</organism>
<dbReference type="FunFam" id="1.10.510.10:FF:000768">
    <property type="entry name" value="Non-specific serine/threonine protein kinase"/>
    <property type="match status" value="1"/>
</dbReference>
<feature type="compositionally biased region" description="Basic residues" evidence="11">
    <location>
        <begin position="531"/>
        <end position="541"/>
    </location>
</feature>
<dbReference type="Pfam" id="PF00069">
    <property type="entry name" value="Pkinase"/>
    <property type="match status" value="1"/>
</dbReference>
<feature type="region of interest" description="Disordered" evidence="11">
    <location>
        <begin position="112"/>
        <end position="139"/>
    </location>
</feature>
<evidence type="ECO:0000256" key="10">
    <source>
        <dbReference type="PROSITE-ProRule" id="PRU10141"/>
    </source>
</evidence>
<feature type="compositionally biased region" description="Low complexity" evidence="11">
    <location>
        <begin position="344"/>
        <end position="369"/>
    </location>
</feature>
<feature type="compositionally biased region" description="Low complexity" evidence="11">
    <location>
        <begin position="573"/>
        <end position="588"/>
    </location>
</feature>
<dbReference type="InterPro" id="IPR011009">
    <property type="entry name" value="Kinase-like_dom_sf"/>
</dbReference>
<feature type="compositionally biased region" description="Polar residues" evidence="11">
    <location>
        <begin position="237"/>
        <end position="272"/>
    </location>
</feature>
<feature type="compositionally biased region" description="Polar residues" evidence="11">
    <location>
        <begin position="165"/>
        <end position="177"/>
    </location>
</feature>
<feature type="compositionally biased region" description="Polar residues" evidence="11">
    <location>
        <begin position="212"/>
        <end position="223"/>
    </location>
</feature>
<feature type="domain" description="CRIB" evidence="13">
    <location>
        <begin position="384"/>
        <end position="397"/>
    </location>
</feature>
<dbReference type="GO" id="GO:0004674">
    <property type="term" value="F:protein serine/threonine kinase activity"/>
    <property type="evidence" value="ECO:0007669"/>
    <property type="project" value="UniProtKB-EC"/>
</dbReference>
<comment type="catalytic activity">
    <reaction evidence="9">
        <text>L-seryl-[protein] + ATP = O-phospho-L-seryl-[protein] + ADP + H(+)</text>
        <dbReference type="Rhea" id="RHEA:17989"/>
        <dbReference type="Rhea" id="RHEA-COMP:9863"/>
        <dbReference type="Rhea" id="RHEA-COMP:11604"/>
        <dbReference type="ChEBI" id="CHEBI:15378"/>
        <dbReference type="ChEBI" id="CHEBI:29999"/>
        <dbReference type="ChEBI" id="CHEBI:30616"/>
        <dbReference type="ChEBI" id="CHEBI:83421"/>
        <dbReference type="ChEBI" id="CHEBI:456216"/>
        <dbReference type="EC" id="2.7.11.1"/>
    </reaction>
</comment>
<comment type="caution">
    <text evidence="14">The sequence shown here is derived from an EMBL/GenBank/DDBJ whole genome shotgun (WGS) entry which is preliminary data.</text>
</comment>
<feature type="compositionally biased region" description="Polar residues" evidence="11">
    <location>
        <begin position="549"/>
        <end position="558"/>
    </location>
</feature>
<comment type="similarity">
    <text evidence="2">Belongs to the protein kinase superfamily. STE Ser/Thr protein kinase family. STE20 subfamily.</text>
</comment>
<feature type="compositionally biased region" description="Basic and acidic residues" evidence="11">
    <location>
        <begin position="670"/>
        <end position="681"/>
    </location>
</feature>
<dbReference type="SUPFAM" id="SSF56112">
    <property type="entry name" value="Protein kinase-like (PK-like)"/>
    <property type="match status" value="1"/>
</dbReference>
<dbReference type="Gene3D" id="3.90.810.10">
    <property type="entry name" value="CRIB domain"/>
    <property type="match status" value="1"/>
</dbReference>
<keyword evidence="3" id="KW-0808">Transferase</keyword>
<dbReference type="Gene3D" id="1.10.510.10">
    <property type="entry name" value="Transferase(Phosphotransferase) domain 1"/>
    <property type="match status" value="1"/>
</dbReference>
<dbReference type="SMART" id="SM00220">
    <property type="entry name" value="S_TKc"/>
    <property type="match status" value="1"/>
</dbReference>
<dbReference type="PROSITE" id="PS00107">
    <property type="entry name" value="PROTEIN_KINASE_ATP"/>
    <property type="match status" value="1"/>
</dbReference>
<feature type="region of interest" description="Disordered" evidence="11">
    <location>
        <begin position="24"/>
        <end position="88"/>
    </location>
</feature>
<comment type="catalytic activity">
    <reaction evidence="8">
        <text>L-threonyl-[protein] + ATP = O-phospho-L-threonyl-[protein] + ADP + H(+)</text>
        <dbReference type="Rhea" id="RHEA:46608"/>
        <dbReference type="Rhea" id="RHEA-COMP:11060"/>
        <dbReference type="Rhea" id="RHEA-COMP:11605"/>
        <dbReference type="ChEBI" id="CHEBI:15378"/>
        <dbReference type="ChEBI" id="CHEBI:30013"/>
        <dbReference type="ChEBI" id="CHEBI:30616"/>
        <dbReference type="ChEBI" id="CHEBI:61977"/>
        <dbReference type="ChEBI" id="CHEBI:456216"/>
        <dbReference type="EC" id="2.7.11.1"/>
    </reaction>
</comment>
<feature type="compositionally biased region" description="Polar residues" evidence="11">
    <location>
        <begin position="45"/>
        <end position="71"/>
    </location>
</feature>
<feature type="compositionally biased region" description="Low complexity" evidence="11">
    <location>
        <begin position="72"/>
        <end position="84"/>
    </location>
</feature>
<evidence type="ECO:0000256" key="7">
    <source>
        <dbReference type="ARBA" id="ARBA00022842"/>
    </source>
</evidence>
<keyword evidence="5 10" id="KW-0547">Nucleotide-binding</keyword>
<dbReference type="CDD" id="cd06614">
    <property type="entry name" value="STKc_PAK"/>
    <property type="match status" value="1"/>
</dbReference>
<dbReference type="InterPro" id="IPR051931">
    <property type="entry name" value="PAK3-like"/>
</dbReference>
<reference evidence="14 15" key="1">
    <citation type="journal article" date="2023" name="Elife">
        <title>Identification of key yeast species and microbe-microbe interactions impacting larval growth of Drosophila in the wild.</title>
        <authorList>
            <person name="Mure A."/>
            <person name="Sugiura Y."/>
            <person name="Maeda R."/>
            <person name="Honda K."/>
            <person name="Sakurai N."/>
            <person name="Takahashi Y."/>
            <person name="Watada M."/>
            <person name="Katoh T."/>
            <person name="Gotoh A."/>
            <person name="Gotoh Y."/>
            <person name="Taniguchi I."/>
            <person name="Nakamura K."/>
            <person name="Hayashi T."/>
            <person name="Katayama T."/>
            <person name="Uemura T."/>
            <person name="Hattori Y."/>
        </authorList>
    </citation>
    <scope>NUCLEOTIDE SEQUENCE [LARGE SCALE GENOMIC DNA]</scope>
    <source>
        <strain evidence="14 15">SB-73</strain>
    </source>
</reference>
<feature type="region of interest" description="Disordered" evidence="11">
    <location>
        <begin position="757"/>
        <end position="807"/>
    </location>
</feature>
<dbReference type="Pfam" id="PF00786">
    <property type="entry name" value="PBD"/>
    <property type="match status" value="1"/>
</dbReference>
<dbReference type="PANTHER" id="PTHR45832">
    <property type="entry name" value="SERINE/THREONINE-PROTEIN KINASE SAMKA-RELATED-RELATED"/>
    <property type="match status" value="1"/>
</dbReference>
<feature type="compositionally biased region" description="Polar residues" evidence="11">
    <location>
        <begin position="460"/>
        <end position="474"/>
    </location>
</feature>
<sequence>MVSSLPSEPPTLFTDSFESFRFDNSLHSTDDSNVARQEVPESVETARSTDATTSSHGSSANIATAVTSPLGNVSNNPNTSSSTSAVGNAQGYLSRWSKSRKDSLDYNKQTGSIISQQSSELPEEPSMRTSAPANNSNPEILTHSYYEGYANNSISNSANGSANSFVDTSRPTSPTTVEESDMSRDKSTVTSKHAVRDSSSSHVESHTNSTVNSQISRTRSFSDPMSPEADNVKGALETNTPSPRKGSSGNNFSTPIPDSNMTSSQSAEMSHNSQSSHTSRSRQASRTSQTSQSSQTYQSQAVQTPQGSDTNKTPQSSNSRSETQLQNSGSKVRSRSRMKGAFQSLVSSLSLSSRGSNSPNSNSNSNTSSISSVMAYSSNDPVVISGPYDMQHVTHVGYNASTGQFSGIPNSWKPVIAASGLSNSELQKNPQGIVDVMNFIQDQSQNPENYVWNKFQHVTESSGNSQYPSSSTLASPFAGDGEFPKRSVSSPHGPNFASSHSLPSSPDDATQVPSNEPGTQRSPSAIDIRRYKSSRFSKSPRKSRDAVNTPMQQRQQSMPYLKISPSIEQLSNKIFSRSSKSQQSIPSSPELPSGVAGAPAANIPTPLSSYKVAPSGFENVLPTSTQHISQPLYNVIPDEKSGTYPVSEDQITHDVLPNVDESNSPVKAHTQPERKLFHAERAAPAPPGPIPNKMPPALSPPPLPPLNTRRIKPLAPYKAEAKNFDEEEAQIMDEQAKLDERKARYLREKQKELQAEQQIAAKRERERELEREREREKDLRELERTLGGSKRDNTPRSKEQEELAQKRREARIQKDKETLTQLARICTPLNPTVLYKNLSKIGQGASGGVYIADTVLDQTKVAVKQMRLDKQPKKDLIANEILVMKRSKHPNIVNFHDAYIYRGDLWIVMDYMEGGSLTDVISHNMMTEPQIGAVCRETLRGLLHLHASGVIHRDIKSDNILLSLAGDIKITDFGYCAQITENDNRRNTLVGTPYWMAPEVITRKDYDSRIDIWSLGIMVIEMIEGEPPYLNEQPVKALYLIISNGTPEIREPEHLSENLKDFLSKMLQVEVDKREDAAKLLKHPFVLSAGSCVSLAPLVKAARIAKTVEQR</sequence>
<proteinExistence type="inferred from homology"/>
<keyword evidence="7" id="KW-0460">Magnesium</keyword>
<evidence type="ECO:0000256" key="2">
    <source>
        <dbReference type="ARBA" id="ARBA00008874"/>
    </source>
</evidence>
<dbReference type="Proteomes" id="UP001362899">
    <property type="component" value="Unassembled WGS sequence"/>
</dbReference>
<dbReference type="InterPro" id="IPR000095">
    <property type="entry name" value="CRIB_dom"/>
</dbReference>
<accession>A0AAV5RJB3</accession>
<evidence type="ECO:0000256" key="11">
    <source>
        <dbReference type="SAM" id="MobiDB-lite"/>
    </source>
</evidence>
<feature type="binding site" evidence="10">
    <location>
        <position position="864"/>
    </location>
    <ligand>
        <name>ATP</name>
        <dbReference type="ChEBI" id="CHEBI:30616"/>
    </ligand>
</feature>
<dbReference type="InterPro" id="IPR036936">
    <property type="entry name" value="CRIB_dom_sf"/>
</dbReference>